<evidence type="ECO:0000256" key="1">
    <source>
        <dbReference type="ARBA" id="ARBA00004651"/>
    </source>
</evidence>
<evidence type="ECO:0000256" key="3">
    <source>
        <dbReference type="ARBA" id="ARBA00022475"/>
    </source>
</evidence>
<feature type="transmembrane region" description="Helical" evidence="7">
    <location>
        <begin position="310"/>
        <end position="328"/>
    </location>
</feature>
<keyword evidence="6 7" id="KW-0472">Membrane</keyword>
<proteinExistence type="predicted"/>
<comment type="caution">
    <text evidence="8">The sequence shown here is derived from an EMBL/GenBank/DDBJ whole genome shotgun (WGS) entry which is preliminary data.</text>
</comment>
<evidence type="ECO:0000256" key="4">
    <source>
        <dbReference type="ARBA" id="ARBA00022692"/>
    </source>
</evidence>
<keyword evidence="4 7" id="KW-0812">Transmembrane</keyword>
<evidence type="ECO:0000256" key="7">
    <source>
        <dbReference type="SAM" id="Phobius"/>
    </source>
</evidence>
<reference evidence="8 9" key="1">
    <citation type="submission" date="2018-11" db="EMBL/GenBank/DDBJ databases">
        <title>Genomic Encyclopedia of Type Strains, Phase IV (KMG-IV): sequencing the most valuable type-strain genomes for metagenomic binning, comparative biology and taxonomic classification.</title>
        <authorList>
            <person name="Goeker M."/>
        </authorList>
    </citation>
    <scope>NUCLEOTIDE SEQUENCE [LARGE SCALE GENOMIC DNA]</scope>
    <source>
        <strain evidence="8 9">DSM 100316</strain>
    </source>
</reference>
<evidence type="ECO:0000313" key="8">
    <source>
        <dbReference type="EMBL" id="ROS01768.1"/>
    </source>
</evidence>
<comment type="subcellular location">
    <subcellularLocation>
        <location evidence="1">Cell membrane</location>
        <topology evidence="1">Multi-pass membrane protein</topology>
    </subcellularLocation>
</comment>
<dbReference type="Pfam" id="PF00375">
    <property type="entry name" value="SDF"/>
    <property type="match status" value="1"/>
</dbReference>
<sequence>MNKSLSTKIFIGLFSGLILGSIIQYLLSGFPVFDQYLVGTASAVGTMFVSLIKLMVVPLVFISIVTGVCELENSSSLGRLGGKISGLYLINTLLAITTALVITYFLQPGAGANLGVAASGSSALTEQGLPDIGTMIVQIIPTNPFAAFASGNMLQIIFMAIVVALAIKSLGQYAKPAQHAFSLANDIMMRLITMVMSLAPYGVFALMINLGATLDMNALSSVAGFVLICVSIMFFWIFVVYPLAVWALTGIKPSVFRAKTRELVLFSLSTASSNASIPVTTRTLVEKLGVSKALAGFGVPLGATVNMSGAAIYIAVAAVFATNAYGVHLDVADLVTIGLTVCLMAVGVGGVPGGAVVMIAVLIQQFGLPAEALAIIAAVDRINDMVCTSSNVVGDAAVITVVAGTEGELNHDHAKDINATTGNTEAATEVS</sequence>
<dbReference type="PRINTS" id="PR00173">
    <property type="entry name" value="EDTRNSPORT"/>
</dbReference>
<dbReference type="AlphaFoldDB" id="A0A3N2DPL7"/>
<protein>
    <submittedName>
        <fullName evidence="8">Na+/H+-dicarboxylate symporter</fullName>
    </submittedName>
</protein>
<evidence type="ECO:0000256" key="2">
    <source>
        <dbReference type="ARBA" id="ARBA00022448"/>
    </source>
</evidence>
<feature type="transmembrane region" description="Helical" evidence="7">
    <location>
        <begin position="187"/>
        <end position="210"/>
    </location>
</feature>
<dbReference type="GO" id="GO:0015293">
    <property type="term" value="F:symporter activity"/>
    <property type="evidence" value="ECO:0007669"/>
    <property type="project" value="UniProtKB-KW"/>
</dbReference>
<evidence type="ECO:0000313" key="9">
    <source>
        <dbReference type="Proteomes" id="UP000275394"/>
    </source>
</evidence>
<accession>A0A3N2DPL7</accession>
<dbReference type="OrthoDB" id="9766690at2"/>
<dbReference type="EMBL" id="RKHR01000004">
    <property type="protein sequence ID" value="ROS01768.1"/>
    <property type="molecule type" value="Genomic_DNA"/>
</dbReference>
<feature type="transmembrane region" description="Helical" evidence="7">
    <location>
        <begin position="47"/>
        <end position="66"/>
    </location>
</feature>
<feature type="transmembrane region" description="Helical" evidence="7">
    <location>
        <begin position="87"/>
        <end position="106"/>
    </location>
</feature>
<feature type="transmembrane region" description="Helical" evidence="7">
    <location>
        <begin position="9"/>
        <end position="27"/>
    </location>
</feature>
<evidence type="ECO:0000256" key="6">
    <source>
        <dbReference type="ARBA" id="ARBA00023136"/>
    </source>
</evidence>
<keyword evidence="5 7" id="KW-1133">Transmembrane helix</keyword>
<keyword evidence="9" id="KW-1185">Reference proteome</keyword>
<name>A0A3N2DPL7_9GAMM</name>
<feature type="transmembrane region" description="Helical" evidence="7">
    <location>
        <begin position="334"/>
        <end position="363"/>
    </location>
</feature>
<dbReference type="GO" id="GO:0006835">
    <property type="term" value="P:dicarboxylic acid transport"/>
    <property type="evidence" value="ECO:0007669"/>
    <property type="project" value="TreeGrafter"/>
</dbReference>
<dbReference type="SUPFAM" id="SSF118215">
    <property type="entry name" value="Proton glutamate symport protein"/>
    <property type="match status" value="1"/>
</dbReference>
<dbReference type="Proteomes" id="UP000275394">
    <property type="component" value="Unassembled WGS sequence"/>
</dbReference>
<organism evidence="8 9">
    <name type="scientific">Sinobacterium caligoides</name>
    <dbReference type="NCBI Taxonomy" id="933926"/>
    <lineage>
        <taxon>Bacteria</taxon>
        <taxon>Pseudomonadati</taxon>
        <taxon>Pseudomonadota</taxon>
        <taxon>Gammaproteobacteria</taxon>
        <taxon>Cellvibrionales</taxon>
        <taxon>Spongiibacteraceae</taxon>
        <taxon>Sinobacterium</taxon>
    </lineage>
</organism>
<dbReference type="PANTHER" id="PTHR42865">
    <property type="entry name" value="PROTON/GLUTAMATE-ASPARTATE SYMPORTER"/>
    <property type="match status" value="1"/>
</dbReference>
<feature type="transmembrane region" description="Helical" evidence="7">
    <location>
        <begin position="145"/>
        <end position="167"/>
    </location>
</feature>
<feature type="transmembrane region" description="Helical" evidence="7">
    <location>
        <begin position="222"/>
        <end position="249"/>
    </location>
</feature>
<dbReference type="InterPro" id="IPR001991">
    <property type="entry name" value="Na-dicarboxylate_symporter"/>
</dbReference>
<evidence type="ECO:0000256" key="5">
    <source>
        <dbReference type="ARBA" id="ARBA00022989"/>
    </source>
</evidence>
<dbReference type="PANTHER" id="PTHR42865:SF7">
    <property type="entry name" value="PROTON_GLUTAMATE-ASPARTATE SYMPORTER"/>
    <property type="match status" value="1"/>
</dbReference>
<gene>
    <name evidence="8" type="ORF">EDC56_2213</name>
</gene>
<keyword evidence="3" id="KW-1003">Cell membrane</keyword>
<dbReference type="GO" id="GO:0005886">
    <property type="term" value="C:plasma membrane"/>
    <property type="evidence" value="ECO:0007669"/>
    <property type="project" value="UniProtKB-SubCell"/>
</dbReference>
<dbReference type="InterPro" id="IPR036458">
    <property type="entry name" value="Na:dicarbo_symporter_sf"/>
</dbReference>
<keyword evidence="2" id="KW-0813">Transport</keyword>
<dbReference type="Gene3D" id="1.10.3860.10">
    <property type="entry name" value="Sodium:dicarboxylate symporter"/>
    <property type="match status" value="1"/>
</dbReference>
<dbReference type="RefSeq" id="WP_123712524.1">
    <property type="nucleotide sequence ID" value="NZ_RKHR01000004.1"/>
</dbReference>